<sequence>MATEVIAMLTHNDKTREDALEIFESCKDLPVQYWGFKDVGLSTKELKKLNEVMKENGKTTVLEVVSFEEKDGIDAVQLAYECDIDYLTGTVFYPSVLEYAKEKNIKYFPFSGNVSTEPQIKLNGTIEEVINDSKELIDKGVNGVDLVAYRSQDADPLFLAKSVINEIGKEKIIIAGSINSVERIKLMNDISPFAYTIGGALFEGQFIQEGSFRDNLEYVIQLNKRLQ</sequence>
<gene>
    <name evidence="1" type="ORF">BUZ01_07220</name>
</gene>
<proteinExistence type="predicted"/>
<evidence type="ECO:0000313" key="2">
    <source>
        <dbReference type="Proteomes" id="UP000283576"/>
    </source>
</evidence>
<evidence type="ECO:0000313" key="1">
    <source>
        <dbReference type="EMBL" id="RIL42646.1"/>
    </source>
</evidence>
<reference evidence="1 2" key="1">
    <citation type="journal article" date="2016" name="Front. Microbiol.">
        <title>Comprehensive Phylogenetic Analysis of Bovine Non-aureus Staphylococci Species Based on Whole-Genome Sequencing.</title>
        <authorList>
            <person name="Naushad S."/>
            <person name="Barkema H.W."/>
            <person name="Luby C."/>
            <person name="Condas L.A."/>
            <person name="Nobrega D.B."/>
            <person name="Carson D.A."/>
            <person name="De Buck J."/>
        </authorList>
    </citation>
    <scope>NUCLEOTIDE SEQUENCE [LARGE SCALE GENOMIC DNA]</scope>
    <source>
        <strain evidence="1 2">SNUC 1388</strain>
    </source>
</reference>
<protein>
    <recommendedName>
        <fullName evidence="3">4-hydroxythreonine-4-phosphate dehydrogenase</fullName>
    </recommendedName>
</protein>
<evidence type="ECO:0008006" key="3">
    <source>
        <dbReference type="Google" id="ProtNLM"/>
    </source>
</evidence>
<dbReference type="Proteomes" id="UP000283576">
    <property type="component" value="Unassembled WGS sequence"/>
</dbReference>
<dbReference type="RefSeq" id="WP_119624519.1">
    <property type="nucleotide sequence ID" value="NZ_QXRZ01000004.1"/>
</dbReference>
<dbReference type="EMBL" id="QXRZ01000004">
    <property type="protein sequence ID" value="RIL42646.1"/>
    <property type="molecule type" value="Genomic_DNA"/>
</dbReference>
<accession>A0A418HMV9</accession>
<comment type="caution">
    <text evidence="1">The sequence shown here is derived from an EMBL/GenBank/DDBJ whole genome shotgun (WGS) entry which is preliminary data.</text>
</comment>
<name>A0A418HMV9_STAGA</name>
<organism evidence="1 2">
    <name type="scientific">Staphylococcus gallinarum</name>
    <dbReference type="NCBI Taxonomy" id="1293"/>
    <lineage>
        <taxon>Bacteria</taxon>
        <taxon>Bacillati</taxon>
        <taxon>Bacillota</taxon>
        <taxon>Bacilli</taxon>
        <taxon>Bacillales</taxon>
        <taxon>Staphylococcaceae</taxon>
        <taxon>Staphylococcus</taxon>
    </lineage>
</organism>
<dbReference type="AlphaFoldDB" id="A0A418HMV9"/>